<feature type="region of interest" description="Disordered" evidence="1">
    <location>
        <begin position="21"/>
        <end position="50"/>
    </location>
</feature>
<feature type="region of interest" description="Disordered" evidence="1">
    <location>
        <begin position="156"/>
        <end position="183"/>
    </location>
</feature>
<evidence type="ECO:0000259" key="2">
    <source>
        <dbReference type="SMART" id="SM01227"/>
    </source>
</evidence>
<proteinExistence type="predicted"/>
<keyword evidence="4" id="KW-1185">Reference proteome</keyword>
<feature type="domain" description="GCK" evidence="2">
    <location>
        <begin position="187"/>
        <end position="252"/>
    </location>
</feature>
<evidence type="ECO:0000256" key="1">
    <source>
        <dbReference type="SAM" id="MobiDB-lite"/>
    </source>
</evidence>
<organism evidence="3 4">
    <name type="scientific">Triparma retinervis</name>
    <dbReference type="NCBI Taxonomy" id="2557542"/>
    <lineage>
        <taxon>Eukaryota</taxon>
        <taxon>Sar</taxon>
        <taxon>Stramenopiles</taxon>
        <taxon>Ochrophyta</taxon>
        <taxon>Bolidophyceae</taxon>
        <taxon>Parmales</taxon>
        <taxon>Triparmaceae</taxon>
        <taxon>Triparma</taxon>
    </lineage>
</organism>
<dbReference type="Gene3D" id="1.10.287.2900">
    <property type="match status" value="1"/>
</dbReference>
<dbReference type="Proteomes" id="UP001165082">
    <property type="component" value="Unassembled WGS sequence"/>
</dbReference>
<gene>
    <name evidence="3" type="ORF">TrRE_jg2643</name>
</gene>
<comment type="caution">
    <text evidence="3">The sequence shown here is derived from an EMBL/GenBank/DDBJ whole genome shotgun (WGS) entry which is preliminary data.</text>
</comment>
<dbReference type="OrthoDB" id="194381at2759"/>
<dbReference type="EMBL" id="BRXZ01000116">
    <property type="protein sequence ID" value="GMI05477.1"/>
    <property type="molecule type" value="Genomic_DNA"/>
</dbReference>
<feature type="non-terminal residue" evidence="3">
    <location>
        <position position="349"/>
    </location>
</feature>
<feature type="compositionally biased region" description="Polar residues" evidence="1">
    <location>
        <begin position="29"/>
        <end position="44"/>
    </location>
</feature>
<evidence type="ECO:0000313" key="3">
    <source>
        <dbReference type="EMBL" id="GMI05477.1"/>
    </source>
</evidence>
<dbReference type="SMART" id="SM01227">
    <property type="entry name" value="GCK"/>
    <property type="match status" value="1"/>
</dbReference>
<evidence type="ECO:0000313" key="4">
    <source>
        <dbReference type="Proteomes" id="UP001165082"/>
    </source>
</evidence>
<sequence>MFRLRSLAIATSASLSYAGRASCDHRSGESSNVSKSSDEPSTGSGKIAAGEAPKAQKFMGPYCHECEKDGKDWSTLKYKPTIISSDMSQDDMWNVFMGQSVCGNYWRLWSQTREAVRGEDGRLEDNNSTSEEALKVASDALKSCMKRNKAYYETVHDEEVEEADPLPPGPKLDPEEDWSDLSEDEPTGCSLCIFMRGSPCGNHFRRWDKCVKANPEDYTKTCFDVSKKMFECNNSVEFKAFQEADKHNKNARKERKDKVPSPHSRQDMLTTMRWELNSIIKSSPSLIPSSAIDFGDEFRVDLRHILDDEGYSQGQHGSWAPGPGGLRNPGDPVTHCYVKDRQNNLLGFA</sequence>
<accession>A0A9W7C8Y6</accession>
<feature type="compositionally biased region" description="Acidic residues" evidence="1">
    <location>
        <begin position="174"/>
        <end position="183"/>
    </location>
</feature>
<name>A0A9W7C8Y6_9STRA</name>
<feature type="region of interest" description="Disordered" evidence="1">
    <location>
        <begin position="311"/>
        <end position="331"/>
    </location>
</feature>
<feature type="compositionally biased region" description="Basic and acidic residues" evidence="1">
    <location>
        <begin position="254"/>
        <end position="266"/>
    </location>
</feature>
<dbReference type="InterPro" id="IPR012891">
    <property type="entry name" value="GCK_dom"/>
</dbReference>
<reference evidence="3" key="1">
    <citation type="submission" date="2022-07" db="EMBL/GenBank/DDBJ databases">
        <title>Genome analysis of Parmales, a sister group of diatoms, reveals the evolutionary specialization of diatoms from phago-mixotrophs to photoautotrophs.</title>
        <authorList>
            <person name="Ban H."/>
            <person name="Sato S."/>
            <person name="Yoshikawa S."/>
            <person name="Kazumasa Y."/>
            <person name="Nakamura Y."/>
            <person name="Ichinomiya M."/>
            <person name="Saitoh K."/>
            <person name="Sato N."/>
            <person name="Blanc-Mathieu R."/>
            <person name="Endo H."/>
            <person name="Kuwata A."/>
            <person name="Ogata H."/>
        </authorList>
    </citation>
    <scope>NUCLEOTIDE SEQUENCE</scope>
</reference>
<protein>
    <recommendedName>
        <fullName evidence="2">GCK domain-containing protein</fullName>
    </recommendedName>
</protein>
<dbReference type="AlphaFoldDB" id="A0A9W7C8Y6"/>
<feature type="region of interest" description="Disordered" evidence="1">
    <location>
        <begin position="243"/>
        <end position="267"/>
    </location>
</feature>